<dbReference type="AlphaFoldDB" id="A0AAW0BMU4"/>
<gene>
    <name evidence="1" type="ORF">R3P38DRAFT_2941859</name>
</gene>
<sequence>MKIMAGEFFSASSNAFRKLLSLSPAILLIISGPLLRKKKAPLSLATALAMRVLLVPGGPNMRIPRGGLIPMDLNSCG</sequence>
<keyword evidence="1" id="KW-0132">Cell division</keyword>
<accession>A0AAW0BMU4</accession>
<evidence type="ECO:0000313" key="2">
    <source>
        <dbReference type="Proteomes" id="UP001362999"/>
    </source>
</evidence>
<keyword evidence="1" id="KW-0131">Cell cycle</keyword>
<reference evidence="1 2" key="1">
    <citation type="journal article" date="2024" name="J Genomics">
        <title>Draft genome sequencing and assembly of Favolaschia claudopus CIRM-BRFM 2984 isolated from oak limbs.</title>
        <authorList>
            <person name="Navarro D."/>
            <person name="Drula E."/>
            <person name="Chaduli D."/>
            <person name="Cazenave R."/>
            <person name="Ahrendt S."/>
            <person name="Wang J."/>
            <person name="Lipzen A."/>
            <person name="Daum C."/>
            <person name="Barry K."/>
            <person name="Grigoriev I.V."/>
            <person name="Favel A."/>
            <person name="Rosso M.N."/>
            <person name="Martin F."/>
        </authorList>
    </citation>
    <scope>NUCLEOTIDE SEQUENCE [LARGE SCALE GENOMIC DNA]</scope>
    <source>
        <strain evidence="1 2">CIRM-BRFM 2984</strain>
    </source>
</reference>
<dbReference type="GO" id="GO:0051301">
    <property type="term" value="P:cell division"/>
    <property type="evidence" value="ECO:0007669"/>
    <property type="project" value="UniProtKB-KW"/>
</dbReference>
<dbReference type="EMBL" id="JAWWNJ010000030">
    <property type="protein sequence ID" value="KAK7027179.1"/>
    <property type="molecule type" value="Genomic_DNA"/>
</dbReference>
<comment type="caution">
    <text evidence="1">The sequence shown here is derived from an EMBL/GenBank/DDBJ whole genome shotgun (WGS) entry which is preliminary data.</text>
</comment>
<keyword evidence="2" id="KW-1185">Reference proteome</keyword>
<dbReference type="PANTHER" id="PTHR37449">
    <property type="match status" value="1"/>
</dbReference>
<name>A0AAW0BMU4_9AGAR</name>
<dbReference type="PANTHER" id="PTHR37449:SF1">
    <property type="entry name" value="OS02G0159950 PROTEIN"/>
    <property type="match status" value="1"/>
</dbReference>
<protein>
    <submittedName>
        <fullName evidence="1">Cell division control protein 48</fullName>
    </submittedName>
</protein>
<proteinExistence type="predicted"/>
<evidence type="ECO:0000313" key="1">
    <source>
        <dbReference type="EMBL" id="KAK7027179.1"/>
    </source>
</evidence>
<dbReference type="Proteomes" id="UP001362999">
    <property type="component" value="Unassembled WGS sequence"/>
</dbReference>
<organism evidence="1 2">
    <name type="scientific">Favolaschia claudopus</name>
    <dbReference type="NCBI Taxonomy" id="2862362"/>
    <lineage>
        <taxon>Eukaryota</taxon>
        <taxon>Fungi</taxon>
        <taxon>Dikarya</taxon>
        <taxon>Basidiomycota</taxon>
        <taxon>Agaricomycotina</taxon>
        <taxon>Agaricomycetes</taxon>
        <taxon>Agaricomycetidae</taxon>
        <taxon>Agaricales</taxon>
        <taxon>Marasmiineae</taxon>
        <taxon>Mycenaceae</taxon>
        <taxon>Favolaschia</taxon>
    </lineage>
</organism>